<dbReference type="Proteomes" id="UP001220456">
    <property type="component" value="Unassembled WGS sequence"/>
</dbReference>
<proteinExistence type="predicted"/>
<comment type="caution">
    <text evidence="2">The sequence shown here is derived from an EMBL/GenBank/DDBJ whole genome shotgun (WGS) entry which is preliminary data.</text>
</comment>
<evidence type="ECO:0000313" key="2">
    <source>
        <dbReference type="EMBL" id="MDF9279235.1"/>
    </source>
</evidence>
<keyword evidence="3" id="KW-1185">Reference proteome</keyword>
<dbReference type="EMBL" id="JAROKN010000066">
    <property type="protein sequence ID" value="MDF9279235.1"/>
    <property type="molecule type" value="Genomic_DNA"/>
</dbReference>
<keyword evidence="1" id="KW-0812">Transmembrane</keyword>
<protein>
    <submittedName>
        <fullName evidence="2">Flp family type IVb pilin</fullName>
    </submittedName>
</protein>
<evidence type="ECO:0000256" key="1">
    <source>
        <dbReference type="SAM" id="Phobius"/>
    </source>
</evidence>
<accession>A0ABT6CYS1</accession>
<sequence>MFNNFAAYLGTLASIVKARASRDETGATAVEYGIMVALIAVAIIVAVTALGGGLDGLFDRVTGKLTPLAP</sequence>
<keyword evidence="1" id="KW-1133">Transmembrane helix</keyword>
<dbReference type="InterPro" id="IPR007047">
    <property type="entry name" value="Flp_Fap"/>
</dbReference>
<feature type="transmembrane region" description="Helical" evidence="1">
    <location>
        <begin position="30"/>
        <end position="54"/>
    </location>
</feature>
<dbReference type="RefSeq" id="WP_277359582.1">
    <property type="nucleotide sequence ID" value="NZ_JAROKN010000066.1"/>
</dbReference>
<dbReference type="Pfam" id="PF04964">
    <property type="entry name" value="Flp_Fap"/>
    <property type="match status" value="1"/>
</dbReference>
<organism evidence="2 3">
    <name type="scientific">Arthrobacter vasquezii</name>
    <dbReference type="NCBI Taxonomy" id="2977629"/>
    <lineage>
        <taxon>Bacteria</taxon>
        <taxon>Bacillati</taxon>
        <taxon>Actinomycetota</taxon>
        <taxon>Actinomycetes</taxon>
        <taxon>Micrococcales</taxon>
        <taxon>Micrococcaceae</taxon>
        <taxon>Arthrobacter</taxon>
    </lineage>
</organism>
<reference evidence="2 3" key="1">
    <citation type="journal article" date="2023" name="Int. J. Syst. Evol. Microbiol.">
        <title>Arthrobacter vasquezii sp. nov., isolated from a soil sample from Union Glacier, Antarctica.</title>
        <authorList>
            <person name="Valenzuela-Ibaceta F."/>
            <person name="Carrasco V."/>
            <person name="Lagos-Moraga S."/>
            <person name="Dietz-Vargas C."/>
            <person name="Navarro C.A."/>
            <person name="Perez-Donoso J.M."/>
        </authorList>
    </citation>
    <scope>NUCLEOTIDE SEQUENCE [LARGE SCALE GENOMIC DNA]</scope>
    <source>
        <strain evidence="2 3">EH-1B-1</strain>
    </source>
</reference>
<gene>
    <name evidence="2" type="ORF">P4U43_15705</name>
</gene>
<name>A0ABT6CYS1_9MICC</name>
<evidence type="ECO:0000313" key="3">
    <source>
        <dbReference type="Proteomes" id="UP001220456"/>
    </source>
</evidence>
<keyword evidence="1" id="KW-0472">Membrane</keyword>